<dbReference type="InterPro" id="IPR035952">
    <property type="entry name" value="Rhomboid-like_sf"/>
</dbReference>
<evidence type="ECO:0000256" key="2">
    <source>
        <dbReference type="ARBA" id="ARBA00009045"/>
    </source>
</evidence>
<proteinExistence type="inferred from homology"/>
<dbReference type="OMA" id="GLMALMY"/>
<dbReference type="PANTHER" id="PTHR43066">
    <property type="entry name" value="RHOMBOID-RELATED PROTEIN"/>
    <property type="match status" value="1"/>
</dbReference>
<feature type="transmembrane region" description="Helical" evidence="11">
    <location>
        <begin position="186"/>
        <end position="216"/>
    </location>
</feature>
<evidence type="ECO:0000256" key="10">
    <source>
        <dbReference type="ARBA" id="ARBA00023136"/>
    </source>
</evidence>
<reference evidence="13" key="1">
    <citation type="submission" date="2021-01" db="UniProtKB">
        <authorList>
            <consortium name="EnsemblPlants"/>
        </authorList>
    </citation>
    <scope>IDENTIFICATION</scope>
</reference>
<protein>
    <recommendedName>
        <fullName evidence="12">RanBP2-type domain-containing protein</fullName>
    </recommendedName>
</protein>
<keyword evidence="8" id="KW-0862">Zinc</keyword>
<keyword evidence="3" id="KW-0645">Protease</keyword>
<evidence type="ECO:0000313" key="13">
    <source>
        <dbReference type="EnsemblPlants" id="Kaladp0040s0688.1.v1.1"/>
    </source>
</evidence>
<organism evidence="13 14">
    <name type="scientific">Kalanchoe fedtschenkoi</name>
    <name type="common">Lavender scallops</name>
    <name type="synonym">South American air plant</name>
    <dbReference type="NCBI Taxonomy" id="63787"/>
    <lineage>
        <taxon>Eukaryota</taxon>
        <taxon>Viridiplantae</taxon>
        <taxon>Streptophyta</taxon>
        <taxon>Embryophyta</taxon>
        <taxon>Tracheophyta</taxon>
        <taxon>Spermatophyta</taxon>
        <taxon>Magnoliopsida</taxon>
        <taxon>eudicotyledons</taxon>
        <taxon>Gunneridae</taxon>
        <taxon>Pentapetalae</taxon>
        <taxon>Saxifragales</taxon>
        <taxon>Crassulaceae</taxon>
        <taxon>Kalanchoe</taxon>
    </lineage>
</organism>
<comment type="subcellular location">
    <subcellularLocation>
        <location evidence="1">Membrane</location>
        <topology evidence="1">Multi-pass membrane protein</topology>
    </subcellularLocation>
</comment>
<dbReference type="EnsemblPlants" id="Kaladp0040s0688.1.v1.1">
    <property type="protein sequence ID" value="Kaladp0040s0688.1.v1.1"/>
    <property type="gene ID" value="Kaladp0040s0688.v1.1"/>
</dbReference>
<dbReference type="Gene3D" id="2.30.30.380">
    <property type="entry name" value="Zn-finger domain of Sec23/24"/>
    <property type="match status" value="1"/>
</dbReference>
<dbReference type="GO" id="GO:0016020">
    <property type="term" value="C:membrane"/>
    <property type="evidence" value="ECO:0007669"/>
    <property type="project" value="UniProtKB-SubCell"/>
</dbReference>
<dbReference type="InterPro" id="IPR036443">
    <property type="entry name" value="Znf_RanBP2_sf"/>
</dbReference>
<evidence type="ECO:0000256" key="7">
    <source>
        <dbReference type="ARBA" id="ARBA00022801"/>
    </source>
</evidence>
<dbReference type="Gramene" id="Kaladp0040s0688.1.v1.1">
    <property type="protein sequence ID" value="Kaladp0040s0688.1.v1.1"/>
    <property type="gene ID" value="Kaladp0040s0688.v1.1"/>
</dbReference>
<evidence type="ECO:0000256" key="4">
    <source>
        <dbReference type="ARBA" id="ARBA00022692"/>
    </source>
</evidence>
<dbReference type="GO" id="GO:0004252">
    <property type="term" value="F:serine-type endopeptidase activity"/>
    <property type="evidence" value="ECO:0007669"/>
    <property type="project" value="InterPro"/>
</dbReference>
<dbReference type="GO" id="GO:0008270">
    <property type="term" value="F:zinc ion binding"/>
    <property type="evidence" value="ECO:0007669"/>
    <property type="project" value="UniProtKB-KW"/>
</dbReference>
<feature type="transmembrane region" description="Helical" evidence="11">
    <location>
        <begin position="118"/>
        <end position="140"/>
    </location>
</feature>
<dbReference type="InterPro" id="IPR001876">
    <property type="entry name" value="Znf_RanBP2"/>
</dbReference>
<keyword evidence="4 11" id="KW-0812">Transmembrane</keyword>
<evidence type="ECO:0000259" key="12">
    <source>
        <dbReference type="PROSITE" id="PS01358"/>
    </source>
</evidence>
<feature type="transmembrane region" description="Helical" evidence="11">
    <location>
        <begin position="228"/>
        <end position="246"/>
    </location>
</feature>
<evidence type="ECO:0000256" key="5">
    <source>
        <dbReference type="ARBA" id="ARBA00022723"/>
    </source>
</evidence>
<evidence type="ECO:0000256" key="6">
    <source>
        <dbReference type="ARBA" id="ARBA00022771"/>
    </source>
</evidence>
<dbReference type="PANTHER" id="PTHR43066:SF1">
    <property type="entry name" value="RHOMBOID PROTEIN 2"/>
    <property type="match status" value="1"/>
</dbReference>
<dbReference type="Gene3D" id="1.20.1540.10">
    <property type="entry name" value="Rhomboid-like"/>
    <property type="match status" value="1"/>
</dbReference>
<keyword evidence="6" id="KW-0863">Zinc-finger</keyword>
<dbReference type="InterPro" id="IPR022764">
    <property type="entry name" value="Peptidase_S54_rhomboid_dom"/>
</dbReference>
<comment type="similarity">
    <text evidence="2">Belongs to the peptidase S54 family.</text>
</comment>
<dbReference type="PROSITE" id="PS01358">
    <property type="entry name" value="ZF_RANBP2_1"/>
    <property type="match status" value="1"/>
</dbReference>
<dbReference type="SUPFAM" id="SSF90209">
    <property type="entry name" value="Ran binding protein zinc finger-like"/>
    <property type="match status" value="1"/>
</dbReference>
<evidence type="ECO:0000313" key="14">
    <source>
        <dbReference type="Proteomes" id="UP000594263"/>
    </source>
</evidence>
<evidence type="ECO:0000256" key="8">
    <source>
        <dbReference type="ARBA" id="ARBA00022833"/>
    </source>
</evidence>
<dbReference type="Pfam" id="PF01694">
    <property type="entry name" value="Rhomboid"/>
    <property type="match status" value="1"/>
</dbReference>
<keyword evidence="10 11" id="KW-0472">Membrane</keyword>
<name>A0A7N0ZVL1_KALFE</name>
<evidence type="ECO:0000256" key="11">
    <source>
        <dbReference type="SAM" id="Phobius"/>
    </source>
</evidence>
<dbReference type="AlphaFoldDB" id="A0A7N0ZVL1"/>
<dbReference type="GO" id="GO:0006508">
    <property type="term" value="P:proteolysis"/>
    <property type="evidence" value="ECO:0007669"/>
    <property type="project" value="UniProtKB-KW"/>
</dbReference>
<keyword evidence="7" id="KW-0378">Hydrolase</keyword>
<keyword evidence="9 11" id="KW-1133">Transmembrane helix</keyword>
<sequence length="331" mass="37189">MEGRRGGRASRGLLPFLALHAVNEYHRLERKPPVTAALLAANTLIYLRPEFLEAHLPTLDEVAFNPYLIVKHKDLKRFLLSAFYHVGESHLVYNMMSLLWKGIQLETSMGSTEFASMIAALLGLSQGINLLMAKALLFFFDYDKPYYSEFAVGFSGVLFAMKVVLNSQSDDYTYVHGMILPAKYAAWAELILIQMLVPNVSFLGHLGGILAGLIYLQLRDSNSASNPIAYVFRGITGAVTWPMRFLGNLFQLRRSRGFGRGTVGQRQTRRSAEIWRCIACTFDNSGYGMVCEMCGTRRGGGVPPSVPSYHSGDQDLSVDEIRRRRLERFNR</sequence>
<keyword evidence="5" id="KW-0479">Metal-binding</keyword>
<dbReference type="FunFam" id="1.20.1540.10:FF:000026">
    <property type="entry name" value="Rhomboid-like protein 14, mitochondrial"/>
    <property type="match status" value="1"/>
</dbReference>
<feature type="transmembrane region" description="Helical" evidence="11">
    <location>
        <begin position="146"/>
        <end position="165"/>
    </location>
</feature>
<dbReference type="Proteomes" id="UP000594263">
    <property type="component" value="Unplaced"/>
</dbReference>
<dbReference type="SUPFAM" id="SSF144091">
    <property type="entry name" value="Rhomboid-like"/>
    <property type="match status" value="1"/>
</dbReference>
<feature type="domain" description="RanBP2-type" evidence="12">
    <location>
        <begin position="275"/>
        <end position="294"/>
    </location>
</feature>
<evidence type="ECO:0000256" key="1">
    <source>
        <dbReference type="ARBA" id="ARBA00004141"/>
    </source>
</evidence>
<evidence type="ECO:0000256" key="3">
    <source>
        <dbReference type="ARBA" id="ARBA00022670"/>
    </source>
</evidence>
<keyword evidence="14" id="KW-1185">Reference proteome</keyword>
<evidence type="ECO:0000256" key="9">
    <source>
        <dbReference type="ARBA" id="ARBA00022989"/>
    </source>
</evidence>
<accession>A0A7N0ZVL1</accession>